<protein>
    <submittedName>
        <fullName evidence="2">Uncharacterized protein</fullName>
    </submittedName>
</protein>
<proteinExistence type="predicted"/>
<dbReference type="Proteomes" id="UP001567538">
    <property type="component" value="Unassembled WGS sequence"/>
</dbReference>
<dbReference type="AlphaFoldDB" id="A0ABD1H1A3"/>
<dbReference type="EMBL" id="JBEAFC010000007">
    <property type="protein sequence ID" value="KAL1549098.1"/>
    <property type="molecule type" value="Genomic_DNA"/>
</dbReference>
<accession>A0ABD1H1A3</accession>
<comment type="caution">
    <text evidence="2">The sequence shown here is derived from an EMBL/GenBank/DDBJ whole genome shotgun (WGS) entry which is preliminary data.</text>
</comment>
<organism evidence="2 3">
    <name type="scientific">Salvia divinorum</name>
    <name type="common">Maria pastora</name>
    <name type="synonym">Diviner's sage</name>
    <dbReference type="NCBI Taxonomy" id="28513"/>
    <lineage>
        <taxon>Eukaryota</taxon>
        <taxon>Viridiplantae</taxon>
        <taxon>Streptophyta</taxon>
        <taxon>Embryophyta</taxon>
        <taxon>Tracheophyta</taxon>
        <taxon>Spermatophyta</taxon>
        <taxon>Magnoliopsida</taxon>
        <taxon>eudicotyledons</taxon>
        <taxon>Gunneridae</taxon>
        <taxon>Pentapetalae</taxon>
        <taxon>asterids</taxon>
        <taxon>lamiids</taxon>
        <taxon>Lamiales</taxon>
        <taxon>Lamiaceae</taxon>
        <taxon>Nepetoideae</taxon>
        <taxon>Mentheae</taxon>
        <taxon>Salviinae</taxon>
        <taxon>Salvia</taxon>
        <taxon>Salvia subgen. Calosphace</taxon>
    </lineage>
</organism>
<evidence type="ECO:0000313" key="2">
    <source>
        <dbReference type="EMBL" id="KAL1549098.1"/>
    </source>
</evidence>
<keyword evidence="3" id="KW-1185">Reference proteome</keyword>
<evidence type="ECO:0000313" key="3">
    <source>
        <dbReference type="Proteomes" id="UP001567538"/>
    </source>
</evidence>
<name>A0ABD1H1A3_SALDI</name>
<gene>
    <name evidence="2" type="ORF">AAHA92_17241</name>
</gene>
<evidence type="ECO:0000256" key="1">
    <source>
        <dbReference type="SAM" id="MobiDB-lite"/>
    </source>
</evidence>
<reference evidence="2 3" key="1">
    <citation type="submission" date="2024-06" db="EMBL/GenBank/DDBJ databases">
        <title>A chromosome level genome sequence of Diviner's sage (Salvia divinorum).</title>
        <authorList>
            <person name="Ford S.A."/>
            <person name="Ro D.-K."/>
            <person name="Ness R.W."/>
            <person name="Phillips M.A."/>
        </authorList>
    </citation>
    <scope>NUCLEOTIDE SEQUENCE [LARGE SCALE GENOMIC DNA]</scope>
    <source>
        <strain evidence="2">SAF-2024a</strain>
        <tissue evidence="2">Leaf</tissue>
    </source>
</reference>
<feature type="region of interest" description="Disordered" evidence="1">
    <location>
        <begin position="1"/>
        <end position="22"/>
    </location>
</feature>
<sequence>MADNIDDDPKIRSLNAHSDGEPPQAIVVTIGQAACDVKPHVIAVLPSFHGKSYEGPYKFLHEFCKICKAEKRPVGSSDDGFRLKDPSPSS</sequence>